<dbReference type="Proteomes" id="UP000636661">
    <property type="component" value="Unassembled WGS sequence"/>
</dbReference>
<feature type="region of interest" description="Disordered" evidence="1">
    <location>
        <begin position="32"/>
        <end position="77"/>
    </location>
</feature>
<protein>
    <submittedName>
        <fullName evidence="2">Uncharacterized protein</fullName>
    </submittedName>
</protein>
<gene>
    <name evidence="2" type="ORF">GCM10010274_21670</name>
</gene>
<name>A0A918M3I9_9ACTN</name>
<evidence type="ECO:0000256" key="1">
    <source>
        <dbReference type="SAM" id="MobiDB-lite"/>
    </source>
</evidence>
<sequence length="77" mass="8053">METEVVTEVAGAALAGSARAAEHATPIEVARKARMGRSSAARTHPARRETDGPSVRPVDPVTGTADPARPARVPWRA</sequence>
<proteinExistence type="predicted"/>
<organism evidence="2 3">
    <name type="scientific">Streptomyces lavendofoliae</name>
    <dbReference type="NCBI Taxonomy" id="67314"/>
    <lineage>
        <taxon>Bacteria</taxon>
        <taxon>Bacillati</taxon>
        <taxon>Actinomycetota</taxon>
        <taxon>Actinomycetes</taxon>
        <taxon>Kitasatosporales</taxon>
        <taxon>Streptomycetaceae</taxon>
        <taxon>Streptomyces</taxon>
    </lineage>
</organism>
<reference evidence="2" key="1">
    <citation type="journal article" date="2014" name="Int. J. Syst. Evol. Microbiol.">
        <title>Complete genome sequence of Corynebacterium casei LMG S-19264T (=DSM 44701T), isolated from a smear-ripened cheese.</title>
        <authorList>
            <consortium name="US DOE Joint Genome Institute (JGI-PGF)"/>
            <person name="Walter F."/>
            <person name="Albersmeier A."/>
            <person name="Kalinowski J."/>
            <person name="Ruckert C."/>
        </authorList>
    </citation>
    <scope>NUCLEOTIDE SEQUENCE</scope>
    <source>
        <strain evidence="2">JCM 4391</strain>
    </source>
</reference>
<keyword evidence="3" id="KW-1185">Reference proteome</keyword>
<evidence type="ECO:0000313" key="3">
    <source>
        <dbReference type="Proteomes" id="UP000636661"/>
    </source>
</evidence>
<reference evidence="2" key="2">
    <citation type="submission" date="2020-09" db="EMBL/GenBank/DDBJ databases">
        <authorList>
            <person name="Sun Q."/>
            <person name="Ohkuma M."/>
        </authorList>
    </citation>
    <scope>NUCLEOTIDE SEQUENCE</scope>
    <source>
        <strain evidence="2">JCM 4391</strain>
    </source>
</reference>
<accession>A0A918M3I9</accession>
<evidence type="ECO:0000313" key="2">
    <source>
        <dbReference type="EMBL" id="GGU34070.1"/>
    </source>
</evidence>
<dbReference type="AlphaFoldDB" id="A0A918M3I9"/>
<comment type="caution">
    <text evidence="2">The sequence shown here is derived from an EMBL/GenBank/DDBJ whole genome shotgun (WGS) entry which is preliminary data.</text>
</comment>
<dbReference type="EMBL" id="BMTP01000004">
    <property type="protein sequence ID" value="GGU34070.1"/>
    <property type="molecule type" value="Genomic_DNA"/>
</dbReference>